<evidence type="ECO:0000256" key="8">
    <source>
        <dbReference type="ARBA" id="ARBA00022679"/>
    </source>
</evidence>
<organism evidence="19 20">
    <name type="scientific">Entomortierella chlamydospora</name>
    <dbReference type="NCBI Taxonomy" id="101097"/>
    <lineage>
        <taxon>Eukaryota</taxon>
        <taxon>Fungi</taxon>
        <taxon>Fungi incertae sedis</taxon>
        <taxon>Mucoromycota</taxon>
        <taxon>Mortierellomycotina</taxon>
        <taxon>Mortierellomycetes</taxon>
        <taxon>Mortierellales</taxon>
        <taxon>Mortierellaceae</taxon>
        <taxon>Entomortierella</taxon>
    </lineage>
</organism>
<feature type="compositionally biased region" description="Low complexity" evidence="17">
    <location>
        <begin position="312"/>
        <end position="336"/>
    </location>
</feature>
<comment type="pathway">
    <text evidence="4">Lipid metabolism.</text>
</comment>
<evidence type="ECO:0000256" key="17">
    <source>
        <dbReference type="SAM" id="MobiDB-lite"/>
    </source>
</evidence>
<evidence type="ECO:0000256" key="3">
    <source>
        <dbReference type="ARBA" id="ARBA00005119"/>
    </source>
</evidence>
<keyword evidence="9 16" id="KW-0812">Transmembrane</keyword>
<feature type="transmembrane region" description="Helical" evidence="18">
    <location>
        <begin position="79"/>
        <end position="98"/>
    </location>
</feature>
<feature type="transmembrane region" description="Helical" evidence="18">
    <location>
        <begin position="145"/>
        <end position="170"/>
    </location>
</feature>
<evidence type="ECO:0000256" key="9">
    <source>
        <dbReference type="ARBA" id="ARBA00022692"/>
    </source>
</evidence>
<keyword evidence="11 18" id="KW-1133">Transmembrane helix</keyword>
<evidence type="ECO:0000313" key="20">
    <source>
        <dbReference type="Proteomes" id="UP000703661"/>
    </source>
</evidence>
<dbReference type="AlphaFoldDB" id="A0A9P6MVV4"/>
<evidence type="ECO:0000256" key="16">
    <source>
        <dbReference type="RuleBase" id="RU003938"/>
    </source>
</evidence>
<keyword evidence="12" id="KW-0443">Lipid metabolism</keyword>
<feature type="compositionally biased region" description="Low complexity" evidence="17">
    <location>
        <begin position="446"/>
        <end position="456"/>
    </location>
</feature>
<feature type="transmembrane region" description="Helical" evidence="18">
    <location>
        <begin position="793"/>
        <end position="813"/>
    </location>
</feature>
<dbReference type="GO" id="GO:0005789">
    <property type="term" value="C:endoplasmic reticulum membrane"/>
    <property type="evidence" value="ECO:0007669"/>
    <property type="project" value="TreeGrafter"/>
</dbReference>
<keyword evidence="13 18" id="KW-0472">Membrane</keyword>
<feature type="transmembrane region" description="Helical" evidence="18">
    <location>
        <begin position="710"/>
        <end position="733"/>
    </location>
</feature>
<feature type="transmembrane region" description="Helical" evidence="18">
    <location>
        <begin position="15"/>
        <end position="36"/>
    </location>
</feature>
<reference evidence="19" key="1">
    <citation type="journal article" date="2020" name="Fungal Divers.">
        <title>Resolving the Mortierellaceae phylogeny through synthesis of multi-gene phylogenetics and phylogenomics.</title>
        <authorList>
            <person name="Vandepol N."/>
            <person name="Liber J."/>
            <person name="Desiro A."/>
            <person name="Na H."/>
            <person name="Kennedy M."/>
            <person name="Barry K."/>
            <person name="Grigoriev I.V."/>
            <person name="Miller A.N."/>
            <person name="O'Donnell K."/>
            <person name="Stajich J.E."/>
            <person name="Bonito G."/>
        </authorList>
    </citation>
    <scope>NUCLEOTIDE SEQUENCE</scope>
    <source>
        <strain evidence="19">NRRL 2769</strain>
    </source>
</reference>
<name>A0A9P6MVV4_9FUNG</name>
<dbReference type="InterPro" id="IPR000374">
    <property type="entry name" value="PC_trans"/>
</dbReference>
<feature type="compositionally biased region" description="Polar residues" evidence="17">
    <location>
        <begin position="299"/>
        <end position="311"/>
    </location>
</feature>
<feature type="region of interest" description="Disordered" evidence="17">
    <location>
        <begin position="206"/>
        <end position="235"/>
    </location>
</feature>
<feature type="region of interest" description="Disordered" evidence="17">
    <location>
        <begin position="351"/>
        <end position="503"/>
    </location>
</feature>
<dbReference type="PROSITE" id="PS01315">
    <property type="entry name" value="CDS"/>
    <property type="match status" value="1"/>
</dbReference>
<evidence type="ECO:0000256" key="4">
    <source>
        <dbReference type="ARBA" id="ARBA00005189"/>
    </source>
</evidence>
<proteinExistence type="inferred from homology"/>
<dbReference type="InterPro" id="IPR005226">
    <property type="entry name" value="UPF0014_fam"/>
</dbReference>
<feature type="compositionally biased region" description="Low complexity" evidence="17">
    <location>
        <begin position="386"/>
        <end position="397"/>
    </location>
</feature>
<feature type="transmembrane region" description="Helical" evidence="18">
    <location>
        <begin position="672"/>
        <end position="698"/>
    </location>
</feature>
<feature type="transmembrane region" description="Helical" evidence="18">
    <location>
        <begin position="48"/>
        <end position="67"/>
    </location>
</feature>
<evidence type="ECO:0000256" key="6">
    <source>
        <dbReference type="ARBA" id="ARBA00012487"/>
    </source>
</evidence>
<feature type="compositionally biased region" description="Low complexity" evidence="17">
    <location>
        <begin position="466"/>
        <end position="475"/>
    </location>
</feature>
<keyword evidence="7" id="KW-0444">Lipid biosynthesis</keyword>
<evidence type="ECO:0000256" key="15">
    <source>
        <dbReference type="ARBA" id="ARBA00023264"/>
    </source>
</evidence>
<dbReference type="Proteomes" id="UP000703661">
    <property type="component" value="Unassembled WGS sequence"/>
</dbReference>
<feature type="compositionally biased region" description="Basic and acidic residues" evidence="17">
    <location>
        <begin position="353"/>
        <end position="372"/>
    </location>
</feature>
<dbReference type="EMBL" id="JAAAID010000727">
    <property type="protein sequence ID" value="KAG0014434.1"/>
    <property type="molecule type" value="Genomic_DNA"/>
</dbReference>
<evidence type="ECO:0000256" key="7">
    <source>
        <dbReference type="ARBA" id="ARBA00022516"/>
    </source>
</evidence>
<evidence type="ECO:0000256" key="12">
    <source>
        <dbReference type="ARBA" id="ARBA00023098"/>
    </source>
</evidence>
<sequence length="913" mass="101916">MGLVLQHIFDADSPILVILMALLLTLLGANEAVFNVSKRRHIYMFPSVLVSMGCSCLIIGTFGTRLAMGVDPLRSPKEFIPALGMLLGNTMTGITLGLDQCLSQLSDNKEKIELYLSMGATRWEACRPVAVEAMRRAMMPTINQMSIIGLISIPGMMTGQLIAGASVMNAAKSQQIIMFLISGAAAFGTLSSVLIYFTPVISIMTKSKSPRRNSSNNRSPPSPKSNGNPNASPNASIGAAAAALHLATIGNTTPPTSPPPSPKRVKDNHPSTSNEVKSKVLSTLGEVKEISMEAHAETGVSNRKQSSVKSASLTTISTTISSSTSTTRGGRSNTLSPSVLSYTSNNLFSNLRLDQRTNENSNDNRNDIKGAESDTESESNYDSELDYSSSSSESSNSIHSTDDEDSEEEVDDDEDSEEEEEEKTKPHVQQNLATNDNIATRKTKQQKQQQKKQQQIQKEEIKNPIQQRHTPPQEEQQQREQQHQRTRSKSQSPVRQGKEPEKETVVLLADESAKTKWANWSVRTLWTLIMIGGFFACIAAGPLFVILLVVMVQSLVFKEVIYLAHVPSKEKKLPWFRVTNWYFLFSTNYFFYGESLIHYFQHVVFVDAFLLPFATHHRFISFTLYVIGFVFFVANLKKGHYRFQFSQFAWTHMTLLLVVCQSHFIINNIFEGLIWFFLPASLVISNDIFAYIFGFFFGKTPLIKLSPKKTVEGFVGGWVMTIVFGMLFATLFLRYPYMICPVKDLRATAFSGLTCELNPVFVPVKYYLKPWMVALVRHLGIRSNHVMIAPLQLHTAVMACFASLIAPFGGFFASGFKRAFKIKDFGHSIPGHGGMTDRMDCQFMMGLFSYMYYQSFIKTTALSVGVVLQSAINNLQGQEQMELFNHMRQYLIGQGLLDEESCLVVPPKEAWIK</sequence>
<keyword evidence="10 16" id="KW-0548">Nucleotidyltransferase</keyword>
<feature type="compositionally biased region" description="Acidic residues" evidence="17">
    <location>
        <begin position="373"/>
        <end position="385"/>
    </location>
</feature>
<feature type="transmembrane region" description="Helical" evidence="18">
    <location>
        <begin position="176"/>
        <end position="204"/>
    </location>
</feature>
<feature type="compositionally biased region" description="Acidic residues" evidence="17">
    <location>
        <begin position="402"/>
        <end position="421"/>
    </location>
</feature>
<gene>
    <name evidence="19" type="ORF">BGZ80_010443</name>
</gene>
<dbReference type="InterPro" id="IPR016720">
    <property type="entry name" value="PC_Trfase_euk"/>
</dbReference>
<keyword evidence="15" id="KW-1208">Phospholipid metabolism</keyword>
<feature type="transmembrane region" description="Helical" evidence="18">
    <location>
        <begin position="619"/>
        <end position="636"/>
    </location>
</feature>
<dbReference type="PANTHER" id="PTHR13773">
    <property type="entry name" value="PHOSPHATIDATE CYTIDYLYLTRANSFERASE"/>
    <property type="match status" value="1"/>
</dbReference>
<dbReference type="Pfam" id="PF01148">
    <property type="entry name" value="CTP_transf_1"/>
    <property type="match status" value="1"/>
</dbReference>
<accession>A0A9P6MVV4</accession>
<evidence type="ECO:0000256" key="13">
    <source>
        <dbReference type="ARBA" id="ARBA00023136"/>
    </source>
</evidence>
<dbReference type="Pfam" id="PF03649">
    <property type="entry name" value="UPF0014"/>
    <property type="match status" value="1"/>
</dbReference>
<evidence type="ECO:0000256" key="5">
    <source>
        <dbReference type="ARBA" id="ARBA00010185"/>
    </source>
</evidence>
<dbReference type="PANTHER" id="PTHR13773:SF8">
    <property type="entry name" value="PHOSPHATIDATE CYTIDYLYLTRANSFERASE, PHOTORECEPTOR-SPECIFIC"/>
    <property type="match status" value="1"/>
</dbReference>
<dbReference type="GO" id="GO:0008654">
    <property type="term" value="P:phospholipid biosynthetic process"/>
    <property type="evidence" value="ECO:0007669"/>
    <property type="project" value="UniProtKB-KW"/>
</dbReference>
<evidence type="ECO:0000256" key="2">
    <source>
        <dbReference type="ARBA" id="ARBA00004141"/>
    </source>
</evidence>
<evidence type="ECO:0000256" key="10">
    <source>
        <dbReference type="ARBA" id="ARBA00022695"/>
    </source>
</evidence>
<protein>
    <recommendedName>
        <fullName evidence="6 16">Phosphatidate cytidylyltransferase</fullName>
        <ecNumber evidence="6 16">2.7.7.41</ecNumber>
    </recommendedName>
</protein>
<evidence type="ECO:0000313" key="19">
    <source>
        <dbReference type="EMBL" id="KAG0014434.1"/>
    </source>
</evidence>
<comment type="catalytic activity">
    <reaction evidence="1 16">
        <text>a 1,2-diacyl-sn-glycero-3-phosphate + CTP + H(+) = a CDP-1,2-diacyl-sn-glycerol + diphosphate</text>
        <dbReference type="Rhea" id="RHEA:16229"/>
        <dbReference type="ChEBI" id="CHEBI:15378"/>
        <dbReference type="ChEBI" id="CHEBI:33019"/>
        <dbReference type="ChEBI" id="CHEBI:37563"/>
        <dbReference type="ChEBI" id="CHEBI:58332"/>
        <dbReference type="ChEBI" id="CHEBI:58608"/>
        <dbReference type="EC" id="2.7.7.41"/>
    </reaction>
</comment>
<comment type="pathway">
    <text evidence="3 16">Phospholipid metabolism; CDP-diacylglycerol biosynthesis; CDP-diacylglycerol from sn-glycerol 3-phosphate: step 3/3.</text>
</comment>
<feature type="compositionally biased region" description="Polar residues" evidence="17">
    <location>
        <begin position="427"/>
        <end position="440"/>
    </location>
</feature>
<comment type="caution">
    <text evidence="19">The sequence shown here is derived from an EMBL/GenBank/DDBJ whole genome shotgun (WGS) entry which is preliminary data.</text>
</comment>
<feature type="transmembrane region" description="Helical" evidence="18">
    <location>
        <begin position="525"/>
        <end position="552"/>
    </location>
</feature>
<keyword evidence="20" id="KW-1185">Reference proteome</keyword>
<evidence type="ECO:0000256" key="11">
    <source>
        <dbReference type="ARBA" id="ARBA00022989"/>
    </source>
</evidence>
<feature type="region of interest" description="Disordered" evidence="17">
    <location>
        <begin position="294"/>
        <end position="338"/>
    </location>
</feature>
<dbReference type="GO" id="GO:0004605">
    <property type="term" value="F:phosphatidate cytidylyltransferase activity"/>
    <property type="evidence" value="ECO:0007669"/>
    <property type="project" value="UniProtKB-EC"/>
</dbReference>
<evidence type="ECO:0000256" key="18">
    <source>
        <dbReference type="SAM" id="Phobius"/>
    </source>
</evidence>
<comment type="similarity">
    <text evidence="5 16">Belongs to the CDS family.</text>
</comment>
<dbReference type="EC" id="2.7.7.41" evidence="6 16"/>
<comment type="subcellular location">
    <subcellularLocation>
        <location evidence="2">Membrane</location>
        <topology evidence="2">Multi-pass membrane protein</topology>
    </subcellularLocation>
</comment>
<feature type="region of interest" description="Disordered" evidence="17">
    <location>
        <begin position="249"/>
        <end position="279"/>
    </location>
</feature>
<feature type="transmembrane region" description="Helical" evidence="18">
    <location>
        <begin position="648"/>
        <end position="666"/>
    </location>
</feature>
<evidence type="ECO:0000256" key="1">
    <source>
        <dbReference type="ARBA" id="ARBA00001698"/>
    </source>
</evidence>
<feature type="compositionally biased region" description="Low complexity" evidence="17">
    <location>
        <begin position="212"/>
        <end position="235"/>
    </location>
</feature>
<keyword evidence="8 16" id="KW-0808">Transferase</keyword>
<evidence type="ECO:0000256" key="14">
    <source>
        <dbReference type="ARBA" id="ARBA00023209"/>
    </source>
</evidence>
<keyword evidence="14" id="KW-0594">Phospholipid biosynthesis</keyword>